<gene>
    <name evidence="3" type="ORF">CC1G_07224</name>
</gene>
<proteinExistence type="predicted"/>
<keyword evidence="4" id="KW-1185">Reference proteome</keyword>
<dbReference type="eggNOG" id="ENOG502S2AH">
    <property type="taxonomic scope" value="Eukaryota"/>
</dbReference>
<name>A8PCZ7_COPC7</name>
<evidence type="ECO:0000313" key="3">
    <source>
        <dbReference type="EMBL" id="EAU81294.2"/>
    </source>
</evidence>
<dbReference type="Pfam" id="PF18758">
    <property type="entry name" value="KDZ"/>
    <property type="match status" value="1"/>
</dbReference>
<dbReference type="OrthoDB" id="3253684at2759"/>
<feature type="region of interest" description="Disordered" evidence="1">
    <location>
        <begin position="355"/>
        <end position="450"/>
    </location>
</feature>
<feature type="domain" description="CxC1-like cysteine cluster associated with KDZ transposases" evidence="2">
    <location>
        <begin position="204"/>
        <end position="281"/>
    </location>
</feature>
<dbReference type="SMART" id="SM00384">
    <property type="entry name" value="AT_hook"/>
    <property type="match status" value="2"/>
</dbReference>
<feature type="compositionally biased region" description="Basic residues" evidence="1">
    <location>
        <begin position="393"/>
        <end position="403"/>
    </location>
</feature>
<feature type="compositionally biased region" description="Polar residues" evidence="1">
    <location>
        <begin position="433"/>
        <end position="442"/>
    </location>
</feature>
<evidence type="ECO:0000259" key="2">
    <source>
        <dbReference type="Pfam" id="PF18802"/>
    </source>
</evidence>
<dbReference type="InterPro" id="IPR040521">
    <property type="entry name" value="KDZ"/>
</dbReference>
<dbReference type="HOGENOM" id="CLU_004552_0_0_1"/>
<dbReference type="InterPro" id="IPR041320">
    <property type="entry name" value="CxC1"/>
</dbReference>
<dbReference type="PANTHER" id="PTHR33096">
    <property type="entry name" value="CXC2 DOMAIN-CONTAINING PROTEIN"/>
    <property type="match status" value="1"/>
</dbReference>
<comment type="caution">
    <text evidence="3">The sequence shown here is derived from an EMBL/GenBank/DDBJ whole genome shotgun (WGS) entry which is preliminary data.</text>
</comment>
<dbReference type="InParanoid" id="A8PCZ7"/>
<dbReference type="RefSeq" id="XP_001840494.2">
    <property type="nucleotide sequence ID" value="XM_001840442.2"/>
</dbReference>
<feature type="region of interest" description="Disordered" evidence="1">
    <location>
        <begin position="19"/>
        <end position="38"/>
    </location>
</feature>
<dbReference type="Pfam" id="PF18802">
    <property type="entry name" value="CxC1"/>
    <property type="match status" value="1"/>
</dbReference>
<feature type="region of interest" description="Disordered" evidence="1">
    <location>
        <begin position="116"/>
        <end position="139"/>
    </location>
</feature>
<dbReference type="KEGG" id="cci:CC1G_07224"/>
<dbReference type="GO" id="GO:0003677">
    <property type="term" value="F:DNA binding"/>
    <property type="evidence" value="ECO:0007669"/>
    <property type="project" value="InterPro"/>
</dbReference>
<dbReference type="Proteomes" id="UP000001861">
    <property type="component" value="Unassembled WGS sequence"/>
</dbReference>
<accession>A8PCZ7</accession>
<dbReference type="InterPro" id="IPR017956">
    <property type="entry name" value="AT_hook_DNA-bd_motif"/>
</dbReference>
<reference evidence="3 4" key="1">
    <citation type="journal article" date="2010" name="Proc. Natl. Acad. Sci. U.S.A.">
        <title>Insights into evolution of multicellular fungi from the assembled chromosomes of the mushroom Coprinopsis cinerea (Coprinus cinereus).</title>
        <authorList>
            <person name="Stajich J.E."/>
            <person name="Wilke S.K."/>
            <person name="Ahren D."/>
            <person name="Au C.H."/>
            <person name="Birren B.W."/>
            <person name="Borodovsky M."/>
            <person name="Burns C."/>
            <person name="Canback B."/>
            <person name="Casselton L.A."/>
            <person name="Cheng C.K."/>
            <person name="Deng J."/>
            <person name="Dietrich F.S."/>
            <person name="Fargo D.C."/>
            <person name="Farman M.L."/>
            <person name="Gathman A.C."/>
            <person name="Goldberg J."/>
            <person name="Guigo R."/>
            <person name="Hoegger P.J."/>
            <person name="Hooker J.B."/>
            <person name="Huggins A."/>
            <person name="James T.Y."/>
            <person name="Kamada T."/>
            <person name="Kilaru S."/>
            <person name="Kodira C."/>
            <person name="Kues U."/>
            <person name="Kupfer D."/>
            <person name="Kwan H.S."/>
            <person name="Lomsadze A."/>
            <person name="Li W."/>
            <person name="Lilly W.W."/>
            <person name="Ma L.J."/>
            <person name="Mackey A.J."/>
            <person name="Manning G."/>
            <person name="Martin F."/>
            <person name="Muraguchi H."/>
            <person name="Natvig D.O."/>
            <person name="Palmerini H."/>
            <person name="Ramesh M.A."/>
            <person name="Rehmeyer C.J."/>
            <person name="Roe B.A."/>
            <person name="Shenoy N."/>
            <person name="Stanke M."/>
            <person name="Ter-Hovhannisyan V."/>
            <person name="Tunlid A."/>
            <person name="Velagapudi R."/>
            <person name="Vision T.J."/>
            <person name="Zeng Q."/>
            <person name="Zolan M.E."/>
            <person name="Pukkila P.J."/>
        </authorList>
    </citation>
    <scope>NUCLEOTIDE SEQUENCE [LARGE SCALE GENOMIC DNA]</scope>
    <source>
        <strain evidence="4">Okayama-7 / 130 / ATCC MYA-4618 / FGSC 9003</strain>
    </source>
</reference>
<sequence length="1257" mass="139845">MYTSRQQVPYQGGVGIAYTSPVKKRNRRKEKTAAEPFGSGGVKQALLDALDFLDEQEDGMNEEVNVVAERPSSPGDFAMECHHCPEDISPFFGGDDCVGEAATETELLDSEALMPPYDADESYADDGASTFPANDDAPTMRGEVTEAATATARLHSNWATTLPTLQDPYLHFKAQQYGKPVPPLATSIGFQCQHPPGQCVYSSNEVQVLKLDGFWNITALSCKCDSLCKVLVRNGFFPSSPAVPRLAVAIPLLDFYHSLFEESCDAVTAFSEACRKYYKRRGFHHRNSNGQDHNDAWRRSLTQAIQWYDNLLVMIAKAVDEALQSADRMLFPSLQPASLEGIPIVPQVLTTVLQPPPEELSSNSQPTDPGPPPSATPSAPQMESPPATTNPPKKPRGRPRKNAPKAQTAAVETTKKKRGRPPKNAAKPTPNPSTNQPASETTAPRKRRVRVELKEDFEDAQERMLRDARVECDWVLQQRCPACFSSKTFGNKANGGASNIQVCVDGNFSHRHIRRDTDHQRQHFPPEYYLPKAYVDKVGNHIDLVRDNQPKARDPKVPDEAVDECEDGHIAGKGTNVKTSTQMYDDTGTMALVCRHDVPLFLANIDTPGEQQKYGVALVKKLYSLLPKDATVDVFYDVACVLDRSLETYDILPEALTSRLSLITSAMHSYAHQWLCQLYYNPRLRKFTGLTDGEGVERFWAKHRRVIPLMRVSGREKRLQLIDRHTAAIGAQARDGLGAWIKARVKVVEKFRVEATTELRACGVPVAELRDLWADQQKAGKSIRTLRPSKLKKDMDVILVLQSDLDRIEGRIEEVVNGLDDEFPEEHKQGLLTALNAAHAALKDRIEATYMAINVGDAHPDLQGLDYEFVKALLLLRDLKINIRRRAIAQFFEREKLQQPSQGRANPLGTNLHQLTRKAIAKRQPALQSAIRRFNTQLLPTDLDELRDHSDIMEDVWTTHSPLPVPKWFSSAEVRKGIRAMLKLDRCQEEVHRLGIEADNLCRWYGRQLADIEFALTQPAGQSVALELVIYRDHLYSLKASWANTFASTVRFDAQIAASKVVAPVDHPAPLRWITPTVSAFEPATQHDPLPPPDHEPALDTTPILDDEEIYGGYEPPRKVSKPKFTYLWASPPGILRDDDVFDLLGSLPASIPDTEHCIRQTGARIGVRKGLIEVSRATLDLMASPSAVLDDDTVNTGGALLQHIFAEPNTPSAGYSSNCAVFSSFDILAVRSQYGYSRSIDKIIGLCVPFTPAIDE</sequence>
<protein>
    <recommendedName>
        <fullName evidence="2">CxC1-like cysteine cluster associated with KDZ transposases domain-containing protein</fullName>
    </recommendedName>
</protein>
<dbReference type="AlphaFoldDB" id="A8PCZ7"/>
<organism evidence="3 4">
    <name type="scientific">Coprinopsis cinerea (strain Okayama-7 / 130 / ATCC MYA-4618 / FGSC 9003)</name>
    <name type="common">Inky cap fungus</name>
    <name type="synonym">Hormographiella aspergillata</name>
    <dbReference type="NCBI Taxonomy" id="240176"/>
    <lineage>
        <taxon>Eukaryota</taxon>
        <taxon>Fungi</taxon>
        <taxon>Dikarya</taxon>
        <taxon>Basidiomycota</taxon>
        <taxon>Agaricomycotina</taxon>
        <taxon>Agaricomycetes</taxon>
        <taxon>Agaricomycetidae</taxon>
        <taxon>Agaricales</taxon>
        <taxon>Agaricineae</taxon>
        <taxon>Psathyrellaceae</taxon>
        <taxon>Coprinopsis</taxon>
    </lineage>
</organism>
<evidence type="ECO:0000256" key="1">
    <source>
        <dbReference type="SAM" id="MobiDB-lite"/>
    </source>
</evidence>
<dbReference type="STRING" id="240176.A8PCZ7"/>
<dbReference type="EMBL" id="AACS02000006">
    <property type="protein sequence ID" value="EAU81294.2"/>
    <property type="molecule type" value="Genomic_DNA"/>
</dbReference>
<dbReference type="VEuPathDB" id="FungiDB:CC1G_07224"/>
<dbReference type="OMA" id="CETMERV"/>
<evidence type="ECO:0000313" key="4">
    <source>
        <dbReference type="Proteomes" id="UP000001861"/>
    </source>
</evidence>
<dbReference type="PANTHER" id="PTHR33096:SF1">
    <property type="entry name" value="CXC1-LIKE CYSTEINE CLUSTER ASSOCIATED WITH KDZ TRANSPOSASES DOMAIN-CONTAINING PROTEIN"/>
    <property type="match status" value="1"/>
</dbReference>
<dbReference type="GeneID" id="6017141"/>